<reference evidence="1" key="1">
    <citation type="submission" date="2007-07" db="EMBL/GenBank/DDBJ databases">
        <title>Plasticity zones in Helicobacters: population, sequence and functional analyses.</title>
        <authorList>
            <person name="Kersulyte D."/>
            <person name="Lee W."/>
            <person name="Subramaniam D."/>
            <person name="Kalia A."/>
            <person name="Dailidiene D."/>
            <person name="Anant S."/>
            <person name="Berg D.E."/>
        </authorList>
    </citation>
    <scope>NUCLEOTIDE SEQUENCE</scope>
    <source>
        <strain evidence="1">MIT-00-7128</strain>
    </source>
</reference>
<evidence type="ECO:0000313" key="1">
    <source>
        <dbReference type="EMBL" id="ABS86815.1"/>
    </source>
</evidence>
<organism evidence="1">
    <name type="scientific">Helicobacter cetorum</name>
    <dbReference type="NCBI Taxonomy" id="138563"/>
    <lineage>
        <taxon>Bacteria</taxon>
        <taxon>Pseudomonadati</taxon>
        <taxon>Campylobacterota</taxon>
        <taxon>Epsilonproteobacteria</taxon>
        <taxon>Campylobacterales</taxon>
        <taxon>Helicobacteraceae</taxon>
        <taxon>Helicobacter</taxon>
    </lineage>
</organism>
<sequence>MIKKYEFLEKYPPIWKRPNYQRPPEVNEEILNKGIITKIMFSKHSLMAEFSRNIFSKLEPYKQLLVPLEKIDFNHLIFTLLEKAICQTLKDEKDFLSSFTKAKQENSLLEFSELRKRDLTEVLSKLCEEILADGNNAQIIMDTTNYLVGIDGGLFLTSTTPLIPLEDYDDIF</sequence>
<accession>A7LGZ5</accession>
<dbReference type="EMBL" id="EU015081">
    <property type="protein sequence ID" value="ABS86815.1"/>
    <property type="molecule type" value="Genomic_DNA"/>
</dbReference>
<dbReference type="AlphaFoldDB" id="A7LGZ5"/>
<proteinExistence type="predicted"/>
<gene>
    <name evidence="1" type="ORF">pz18w</name>
</gene>
<name>A7LGZ5_9HELI</name>
<protein>
    <submittedName>
        <fullName evidence="1">Uncharacterized protein</fullName>
    </submittedName>
</protein>